<dbReference type="AlphaFoldDB" id="A0AAW0DLV6"/>
<evidence type="ECO:0000313" key="2">
    <source>
        <dbReference type="Proteomes" id="UP001362999"/>
    </source>
</evidence>
<proteinExistence type="predicted"/>
<dbReference type="EMBL" id="JAWWNJ010000007">
    <property type="protein sequence ID" value="KAK7051960.1"/>
    <property type="molecule type" value="Genomic_DNA"/>
</dbReference>
<accession>A0AAW0DLV6</accession>
<sequence>MLLVLHARSRTVSFPARNPYHTIIPSRISLPYPRCYRDLLSRPPLESSRFTKHLSNSNSILLIAIRLTSLPTSLSTSVHTRSYTHPRPSPSHPNSLSVAFMCPRLSGILNTSPRRFLLLLSWHRPRSFVHSRAHAMMFPSSPSTSTCRRLRSRCFTRRSGLPAPSQAYLLLQSSRRLHHSSSFLASTPHRPSASLWHYPSSFLSLHYDPSVYLLPSPSRLLNPFVCLSFFLRSYRSYCSHSYRSYTPSPFHLRPPPSMIRCLDITYSSAGVTSSSASPRPHLPTPSWPPPNLLNHCLSSRIAVVVHKVQLDKPSCGFGIAAAFEYQCYRSPLLVHSGASTRTSSPAAHPPLSHQGRCWCVSSSPASSSLGVRLQVLRRAGVPQPPKSSSIRQDMAMPPVNAAPTRIQADSLYSPFSPGLDIALHYPPPHSGLLYVHARYSTHAMLPSTHLILLSSSSVFPHLLSTRVTHLAILPRFHSAPRVRRFVMQLQSFLRSLLLRFPGTCTYPFFSLPPELPSKIVSLHPFLSLSKLLLDHHTPFSLAQRLLCRLRFCPRSSSSVLTVEVDSSTSDAVFDGRRVRASDCASWSSDARRSRAEEESLFLDADGIALASS</sequence>
<dbReference type="Proteomes" id="UP001362999">
    <property type="component" value="Unassembled WGS sequence"/>
</dbReference>
<reference evidence="1 2" key="1">
    <citation type="journal article" date="2024" name="J Genomics">
        <title>Draft genome sequencing and assembly of Favolaschia claudopus CIRM-BRFM 2984 isolated from oak limbs.</title>
        <authorList>
            <person name="Navarro D."/>
            <person name="Drula E."/>
            <person name="Chaduli D."/>
            <person name="Cazenave R."/>
            <person name="Ahrendt S."/>
            <person name="Wang J."/>
            <person name="Lipzen A."/>
            <person name="Daum C."/>
            <person name="Barry K."/>
            <person name="Grigoriev I.V."/>
            <person name="Favel A."/>
            <person name="Rosso M.N."/>
            <person name="Martin F."/>
        </authorList>
    </citation>
    <scope>NUCLEOTIDE SEQUENCE [LARGE SCALE GENOMIC DNA]</scope>
    <source>
        <strain evidence="1 2">CIRM-BRFM 2984</strain>
    </source>
</reference>
<organism evidence="1 2">
    <name type="scientific">Favolaschia claudopus</name>
    <dbReference type="NCBI Taxonomy" id="2862362"/>
    <lineage>
        <taxon>Eukaryota</taxon>
        <taxon>Fungi</taxon>
        <taxon>Dikarya</taxon>
        <taxon>Basidiomycota</taxon>
        <taxon>Agaricomycotina</taxon>
        <taxon>Agaricomycetes</taxon>
        <taxon>Agaricomycetidae</taxon>
        <taxon>Agaricales</taxon>
        <taxon>Marasmiineae</taxon>
        <taxon>Mycenaceae</taxon>
        <taxon>Favolaschia</taxon>
    </lineage>
</organism>
<comment type="caution">
    <text evidence="1">The sequence shown here is derived from an EMBL/GenBank/DDBJ whole genome shotgun (WGS) entry which is preliminary data.</text>
</comment>
<evidence type="ECO:0000313" key="1">
    <source>
        <dbReference type="EMBL" id="KAK7051960.1"/>
    </source>
</evidence>
<protein>
    <submittedName>
        <fullName evidence="1">Uncharacterized protein</fullName>
    </submittedName>
</protein>
<name>A0AAW0DLV6_9AGAR</name>
<keyword evidence="2" id="KW-1185">Reference proteome</keyword>
<gene>
    <name evidence="1" type="ORF">R3P38DRAFT_1631805</name>
</gene>